<keyword evidence="3" id="KW-1185">Reference proteome</keyword>
<sequence>MKIMNPVASPKKFKRETTKVSTLAGKNIGLLDNGWPSWNFIINEIEKTLTNKYHVKKVTKWNIPLSNAAPAELIEEIAEVSDICIVGLGN</sequence>
<dbReference type="Proteomes" id="UP000679749">
    <property type="component" value="Unassembled WGS sequence"/>
</dbReference>
<dbReference type="AlphaFoldDB" id="A0A942YW90"/>
<name>A0A942YW90_9BACI</name>
<proteinExistence type="predicted"/>
<dbReference type="EMBL" id="JAGYPF010000004">
    <property type="protein sequence ID" value="MBS4214707.1"/>
    <property type="molecule type" value="Genomic_DNA"/>
</dbReference>
<dbReference type="InterPro" id="IPR057767">
    <property type="entry name" value="UGSC-like_dom"/>
</dbReference>
<accession>A0A942YW90</accession>
<reference evidence="2" key="1">
    <citation type="submission" date="2021-05" db="EMBL/GenBank/DDBJ databases">
        <title>Novel Bacillus species.</title>
        <authorList>
            <person name="Liu G."/>
        </authorList>
    </citation>
    <scope>NUCLEOTIDE SEQUENCE</scope>
    <source>
        <strain evidence="2">FJAT-49825</strain>
    </source>
</reference>
<feature type="domain" description="UGSC-like" evidence="1">
    <location>
        <begin position="3"/>
        <end position="90"/>
    </location>
</feature>
<evidence type="ECO:0000313" key="2">
    <source>
        <dbReference type="EMBL" id="MBS4214707.1"/>
    </source>
</evidence>
<evidence type="ECO:0000313" key="3">
    <source>
        <dbReference type="Proteomes" id="UP000679749"/>
    </source>
</evidence>
<dbReference type="Pfam" id="PF24696">
    <property type="entry name" value="UGSC"/>
    <property type="match status" value="1"/>
</dbReference>
<comment type="caution">
    <text evidence="2">The sequence shown here is derived from an EMBL/GenBank/DDBJ whole genome shotgun (WGS) entry which is preliminary data.</text>
</comment>
<organism evidence="2 3">
    <name type="scientific">Neobacillus rhizophilus</name>
    <dbReference type="NCBI Taxonomy" id="2833579"/>
    <lineage>
        <taxon>Bacteria</taxon>
        <taxon>Bacillati</taxon>
        <taxon>Bacillota</taxon>
        <taxon>Bacilli</taxon>
        <taxon>Bacillales</taxon>
        <taxon>Bacillaceae</taxon>
        <taxon>Neobacillus</taxon>
    </lineage>
</organism>
<evidence type="ECO:0000259" key="1">
    <source>
        <dbReference type="Pfam" id="PF24696"/>
    </source>
</evidence>
<protein>
    <recommendedName>
        <fullName evidence="1">UGSC-like domain-containing protein</fullName>
    </recommendedName>
</protein>
<gene>
    <name evidence="2" type="ORF">KHA99_19860</name>
</gene>